<protein>
    <submittedName>
        <fullName evidence="1">Uncharacterized protein</fullName>
    </submittedName>
</protein>
<organism evidence="1 2">
    <name type="scientific">Linum tenue</name>
    <dbReference type="NCBI Taxonomy" id="586396"/>
    <lineage>
        <taxon>Eukaryota</taxon>
        <taxon>Viridiplantae</taxon>
        <taxon>Streptophyta</taxon>
        <taxon>Embryophyta</taxon>
        <taxon>Tracheophyta</taxon>
        <taxon>Spermatophyta</taxon>
        <taxon>Magnoliopsida</taxon>
        <taxon>eudicotyledons</taxon>
        <taxon>Gunneridae</taxon>
        <taxon>Pentapetalae</taxon>
        <taxon>rosids</taxon>
        <taxon>fabids</taxon>
        <taxon>Malpighiales</taxon>
        <taxon>Linaceae</taxon>
        <taxon>Linum</taxon>
    </lineage>
</organism>
<proteinExistence type="predicted"/>
<gene>
    <name evidence="1" type="ORF">LITE_LOCUS3273</name>
</gene>
<evidence type="ECO:0000313" key="2">
    <source>
        <dbReference type="Proteomes" id="UP001154282"/>
    </source>
</evidence>
<evidence type="ECO:0000313" key="1">
    <source>
        <dbReference type="EMBL" id="CAI0381727.1"/>
    </source>
</evidence>
<dbReference type="AlphaFoldDB" id="A0AAV0HA14"/>
<name>A0AAV0HA14_9ROSI</name>
<accession>A0AAV0HA14</accession>
<keyword evidence="2" id="KW-1185">Reference proteome</keyword>
<reference evidence="1" key="1">
    <citation type="submission" date="2022-08" db="EMBL/GenBank/DDBJ databases">
        <authorList>
            <person name="Gutierrez-Valencia J."/>
        </authorList>
    </citation>
    <scope>NUCLEOTIDE SEQUENCE</scope>
</reference>
<comment type="caution">
    <text evidence="1">The sequence shown here is derived from an EMBL/GenBank/DDBJ whole genome shotgun (WGS) entry which is preliminary data.</text>
</comment>
<sequence>MSFGEMTILLHDVQHIHQLPFDGQLMALSWSECDQAEVNLCELMGFNSEQMHVGHQRHFLGYTDNFMWPVEQGLRGLLVVSHFNCVGSTIVSHFEAQSLGQDIPWATRWTRLPSPGFLTDPSVRLVYTVKL</sequence>
<dbReference type="EMBL" id="CAMGYJ010000002">
    <property type="protein sequence ID" value="CAI0381727.1"/>
    <property type="molecule type" value="Genomic_DNA"/>
</dbReference>
<dbReference type="Proteomes" id="UP001154282">
    <property type="component" value="Unassembled WGS sequence"/>
</dbReference>